<dbReference type="EMBL" id="JAPMOS010000029">
    <property type="protein sequence ID" value="KAJ4458477.1"/>
    <property type="molecule type" value="Genomic_DNA"/>
</dbReference>
<feature type="compositionally biased region" description="Low complexity" evidence="1">
    <location>
        <begin position="209"/>
        <end position="221"/>
    </location>
</feature>
<organism evidence="2 3">
    <name type="scientific">Paratrimastix pyriformis</name>
    <dbReference type="NCBI Taxonomy" id="342808"/>
    <lineage>
        <taxon>Eukaryota</taxon>
        <taxon>Metamonada</taxon>
        <taxon>Preaxostyla</taxon>
        <taxon>Paratrimastigidae</taxon>
        <taxon>Paratrimastix</taxon>
    </lineage>
</organism>
<gene>
    <name evidence="2" type="ORF">PAPYR_5874</name>
</gene>
<evidence type="ECO:0000256" key="1">
    <source>
        <dbReference type="SAM" id="MobiDB-lite"/>
    </source>
</evidence>
<sequence length="292" mass="31030">MESEKRRWTSLLSLDVAAAALRHRGTTSRPLMMRLDRGDVVVCGDPCCAYSPLSWLAAIGMGRYGAQFLARSYDWHARSAADIVGTLGAPRADKAFLLAELELLQQRAARAHMLAAIQREAAPPPGEYDPTGPGGYLPGGRSLFDPAQYTARIGPANAALKAEEDRLRGLRRDHPTWPTPRPPGAALPTGVQAASTPEEHRLPRRGRRPAAAAAPKADLPAGPVPLWDSHVTSDIIPVEAGAGVGEGPVPLWDSHVTSDIIPVEAGVGLFPGSALTYDHEDGSEGAVVGWCR</sequence>
<feature type="region of interest" description="Disordered" evidence="1">
    <location>
        <begin position="121"/>
        <end position="141"/>
    </location>
</feature>
<reference evidence="2" key="1">
    <citation type="journal article" date="2022" name="bioRxiv">
        <title>Genomics of Preaxostyla Flagellates Illuminates Evolutionary Transitions and the Path Towards Mitochondrial Loss.</title>
        <authorList>
            <person name="Novak L.V.F."/>
            <person name="Treitli S.C."/>
            <person name="Pyrih J."/>
            <person name="Halakuc P."/>
            <person name="Pipaliya S.V."/>
            <person name="Vacek V."/>
            <person name="Brzon O."/>
            <person name="Soukal P."/>
            <person name="Eme L."/>
            <person name="Dacks J.B."/>
            <person name="Karnkowska A."/>
            <person name="Elias M."/>
            <person name="Hampl V."/>
        </authorList>
    </citation>
    <scope>NUCLEOTIDE SEQUENCE</scope>
    <source>
        <strain evidence="2">RCP-MX</strain>
    </source>
</reference>
<keyword evidence="3" id="KW-1185">Reference proteome</keyword>
<protein>
    <submittedName>
        <fullName evidence="2">Uncharacterized protein</fullName>
    </submittedName>
</protein>
<comment type="caution">
    <text evidence="2">The sequence shown here is derived from an EMBL/GenBank/DDBJ whole genome shotgun (WGS) entry which is preliminary data.</text>
</comment>
<evidence type="ECO:0000313" key="3">
    <source>
        <dbReference type="Proteomes" id="UP001141327"/>
    </source>
</evidence>
<feature type="region of interest" description="Disordered" evidence="1">
    <location>
        <begin position="171"/>
        <end position="225"/>
    </location>
</feature>
<name>A0ABQ8UL86_9EUKA</name>
<proteinExistence type="predicted"/>
<evidence type="ECO:0000313" key="2">
    <source>
        <dbReference type="EMBL" id="KAJ4458477.1"/>
    </source>
</evidence>
<dbReference type="Proteomes" id="UP001141327">
    <property type="component" value="Unassembled WGS sequence"/>
</dbReference>
<accession>A0ABQ8UL86</accession>